<dbReference type="SMART" id="SM00899">
    <property type="entry name" value="FeoA"/>
    <property type="match status" value="1"/>
</dbReference>
<dbReference type="InterPro" id="IPR008988">
    <property type="entry name" value="Transcriptional_repressor_C"/>
</dbReference>
<protein>
    <submittedName>
        <fullName evidence="3">Ferrous iron transport protein A</fullName>
    </submittedName>
</protein>
<evidence type="ECO:0000256" key="1">
    <source>
        <dbReference type="ARBA" id="ARBA00023004"/>
    </source>
</evidence>
<dbReference type="AlphaFoldDB" id="A0A4R4DHJ2"/>
<feature type="domain" description="Ferrous iron transporter FeoA-like" evidence="2">
    <location>
        <begin position="11"/>
        <end position="92"/>
    </location>
</feature>
<name>A0A4R4DHJ2_9PROT</name>
<reference evidence="3 4" key="1">
    <citation type="submission" date="2019-03" db="EMBL/GenBank/DDBJ databases">
        <title>Paracraurococcus aquatilis NE82 genome sequence.</title>
        <authorList>
            <person name="Zhao Y."/>
            <person name="Du Z."/>
        </authorList>
    </citation>
    <scope>NUCLEOTIDE SEQUENCE [LARGE SCALE GENOMIC DNA]</scope>
    <source>
        <strain evidence="3 4">NE82</strain>
    </source>
</reference>
<dbReference type="InterPro" id="IPR007167">
    <property type="entry name" value="Fe-transptr_FeoA-like"/>
</dbReference>
<evidence type="ECO:0000313" key="4">
    <source>
        <dbReference type="Proteomes" id="UP000295023"/>
    </source>
</evidence>
<dbReference type="RefSeq" id="WP_132290980.1">
    <property type="nucleotide sequence ID" value="NZ_SKBM01000014.1"/>
</dbReference>
<sequence>MSALPRPATPRLLADLGKGQRARVVALDEAGVATPFAAGEIERRLVEMGVVEGAELEILHEGFPGRDPIAVRVDEHVLALRRNEARAIQIALLA</sequence>
<dbReference type="SUPFAM" id="SSF50037">
    <property type="entry name" value="C-terminal domain of transcriptional repressors"/>
    <property type="match status" value="1"/>
</dbReference>
<comment type="caution">
    <text evidence="3">The sequence shown here is derived from an EMBL/GenBank/DDBJ whole genome shotgun (WGS) entry which is preliminary data.</text>
</comment>
<evidence type="ECO:0000313" key="3">
    <source>
        <dbReference type="EMBL" id="TCZ59688.1"/>
    </source>
</evidence>
<dbReference type="PANTHER" id="PTHR42954">
    <property type="entry name" value="FE(2+) TRANSPORT PROTEIN A"/>
    <property type="match status" value="1"/>
</dbReference>
<dbReference type="OrthoDB" id="7173531at2"/>
<dbReference type="PANTHER" id="PTHR42954:SF2">
    <property type="entry name" value="FE(2+) TRANSPORT PROTEIN A"/>
    <property type="match status" value="1"/>
</dbReference>
<organism evidence="3 4">
    <name type="scientific">Roseicella aquatilis</name>
    <dbReference type="NCBI Taxonomy" id="2527868"/>
    <lineage>
        <taxon>Bacteria</taxon>
        <taxon>Pseudomonadati</taxon>
        <taxon>Pseudomonadota</taxon>
        <taxon>Alphaproteobacteria</taxon>
        <taxon>Acetobacterales</taxon>
        <taxon>Roseomonadaceae</taxon>
        <taxon>Roseicella</taxon>
    </lineage>
</organism>
<dbReference type="Proteomes" id="UP000295023">
    <property type="component" value="Unassembled WGS sequence"/>
</dbReference>
<dbReference type="Pfam" id="PF04023">
    <property type="entry name" value="FeoA"/>
    <property type="match status" value="1"/>
</dbReference>
<gene>
    <name evidence="3" type="ORF">EXY23_15330</name>
</gene>
<dbReference type="EMBL" id="SKBM01000014">
    <property type="protein sequence ID" value="TCZ59688.1"/>
    <property type="molecule type" value="Genomic_DNA"/>
</dbReference>
<proteinExistence type="predicted"/>
<dbReference type="InterPro" id="IPR052713">
    <property type="entry name" value="FeoA"/>
</dbReference>
<dbReference type="Gene3D" id="2.30.30.90">
    <property type="match status" value="1"/>
</dbReference>
<dbReference type="GO" id="GO:0046914">
    <property type="term" value="F:transition metal ion binding"/>
    <property type="evidence" value="ECO:0007669"/>
    <property type="project" value="InterPro"/>
</dbReference>
<accession>A0A4R4DHJ2</accession>
<dbReference type="InterPro" id="IPR038157">
    <property type="entry name" value="FeoA_core_dom"/>
</dbReference>
<evidence type="ECO:0000259" key="2">
    <source>
        <dbReference type="SMART" id="SM00899"/>
    </source>
</evidence>
<keyword evidence="1" id="KW-0408">Iron</keyword>
<keyword evidence="4" id="KW-1185">Reference proteome</keyword>